<sequence length="167" mass="17666">MGNAKDDADELSLGSVAVGAVHVKSDRGLHDLVAVKHGPCGTPPTTVGDVPAVANTLVDDDAADASLPITPPSSPVRGQHLNPVSSRTAVLRGPSRSSQRSLAEHSSLRAWCTRTTWVGRCFCVCFVCEVRGEVDGAGDVGEEVEEERKRRRVTSARRSKRRGRGGG</sequence>
<protein>
    <submittedName>
        <fullName evidence="2">Uncharacterized protein</fullName>
    </submittedName>
</protein>
<accession>A0A5M3MSA3</accession>
<dbReference type="KEGG" id="cput:CONPUDRAFT_72316"/>
<feature type="region of interest" description="Disordered" evidence="1">
    <location>
        <begin position="63"/>
        <end position="104"/>
    </location>
</feature>
<evidence type="ECO:0000313" key="3">
    <source>
        <dbReference type="Proteomes" id="UP000053558"/>
    </source>
</evidence>
<evidence type="ECO:0000256" key="1">
    <source>
        <dbReference type="SAM" id="MobiDB-lite"/>
    </source>
</evidence>
<dbReference type="Proteomes" id="UP000053558">
    <property type="component" value="Unassembled WGS sequence"/>
</dbReference>
<reference evidence="3" key="1">
    <citation type="journal article" date="2012" name="Science">
        <title>The Paleozoic origin of enzymatic lignin decomposition reconstructed from 31 fungal genomes.</title>
        <authorList>
            <person name="Floudas D."/>
            <person name="Binder M."/>
            <person name="Riley R."/>
            <person name="Barry K."/>
            <person name="Blanchette R.A."/>
            <person name="Henrissat B."/>
            <person name="Martinez A.T."/>
            <person name="Otillar R."/>
            <person name="Spatafora J.W."/>
            <person name="Yadav J.S."/>
            <person name="Aerts A."/>
            <person name="Benoit I."/>
            <person name="Boyd A."/>
            <person name="Carlson A."/>
            <person name="Copeland A."/>
            <person name="Coutinho P.M."/>
            <person name="de Vries R.P."/>
            <person name="Ferreira P."/>
            <person name="Findley K."/>
            <person name="Foster B."/>
            <person name="Gaskell J."/>
            <person name="Glotzer D."/>
            <person name="Gorecki P."/>
            <person name="Heitman J."/>
            <person name="Hesse C."/>
            <person name="Hori C."/>
            <person name="Igarashi K."/>
            <person name="Jurgens J.A."/>
            <person name="Kallen N."/>
            <person name="Kersten P."/>
            <person name="Kohler A."/>
            <person name="Kuees U."/>
            <person name="Kumar T.K.A."/>
            <person name="Kuo A."/>
            <person name="LaButti K."/>
            <person name="Larrondo L.F."/>
            <person name="Lindquist E."/>
            <person name="Ling A."/>
            <person name="Lombard V."/>
            <person name="Lucas S."/>
            <person name="Lundell T."/>
            <person name="Martin R."/>
            <person name="McLaughlin D.J."/>
            <person name="Morgenstern I."/>
            <person name="Morin E."/>
            <person name="Murat C."/>
            <person name="Nagy L.G."/>
            <person name="Nolan M."/>
            <person name="Ohm R.A."/>
            <person name="Patyshakuliyeva A."/>
            <person name="Rokas A."/>
            <person name="Ruiz-Duenas F.J."/>
            <person name="Sabat G."/>
            <person name="Salamov A."/>
            <person name="Samejima M."/>
            <person name="Schmutz J."/>
            <person name="Slot J.C."/>
            <person name="St John F."/>
            <person name="Stenlid J."/>
            <person name="Sun H."/>
            <person name="Sun S."/>
            <person name="Syed K."/>
            <person name="Tsang A."/>
            <person name="Wiebenga A."/>
            <person name="Young D."/>
            <person name="Pisabarro A."/>
            <person name="Eastwood D.C."/>
            <person name="Martin F."/>
            <person name="Cullen D."/>
            <person name="Grigoriev I.V."/>
            <person name="Hibbett D.S."/>
        </authorList>
    </citation>
    <scope>NUCLEOTIDE SEQUENCE [LARGE SCALE GENOMIC DNA]</scope>
    <source>
        <strain evidence="3">RWD-64-598 SS2</strain>
    </source>
</reference>
<dbReference type="AlphaFoldDB" id="A0A5M3MSA3"/>
<feature type="compositionally biased region" description="Basic residues" evidence="1">
    <location>
        <begin position="149"/>
        <end position="167"/>
    </location>
</feature>
<organism evidence="2 3">
    <name type="scientific">Coniophora puteana (strain RWD-64-598)</name>
    <name type="common">Brown rot fungus</name>
    <dbReference type="NCBI Taxonomy" id="741705"/>
    <lineage>
        <taxon>Eukaryota</taxon>
        <taxon>Fungi</taxon>
        <taxon>Dikarya</taxon>
        <taxon>Basidiomycota</taxon>
        <taxon>Agaricomycotina</taxon>
        <taxon>Agaricomycetes</taxon>
        <taxon>Agaricomycetidae</taxon>
        <taxon>Boletales</taxon>
        <taxon>Coniophorineae</taxon>
        <taxon>Coniophoraceae</taxon>
        <taxon>Coniophora</taxon>
    </lineage>
</organism>
<feature type="region of interest" description="Disordered" evidence="1">
    <location>
        <begin position="139"/>
        <end position="167"/>
    </location>
</feature>
<gene>
    <name evidence="2" type="ORF">CONPUDRAFT_72316</name>
</gene>
<proteinExistence type="predicted"/>
<dbReference type="RefSeq" id="XP_007767489.1">
    <property type="nucleotide sequence ID" value="XM_007769299.1"/>
</dbReference>
<keyword evidence="3" id="KW-1185">Reference proteome</keyword>
<dbReference type="EMBL" id="JH711577">
    <property type="protein sequence ID" value="EIW81966.1"/>
    <property type="molecule type" value="Genomic_DNA"/>
</dbReference>
<evidence type="ECO:0000313" key="2">
    <source>
        <dbReference type="EMBL" id="EIW81966.1"/>
    </source>
</evidence>
<name>A0A5M3MSA3_CONPW</name>
<comment type="caution">
    <text evidence="2">The sequence shown here is derived from an EMBL/GenBank/DDBJ whole genome shotgun (WGS) entry which is preliminary data.</text>
</comment>
<dbReference type="GeneID" id="19209026"/>